<evidence type="ECO:0000313" key="2">
    <source>
        <dbReference type="Proteomes" id="UP000249723"/>
    </source>
</evidence>
<dbReference type="EMBL" id="FMWP01000052">
    <property type="protein sequence ID" value="SCZ94233.1"/>
    <property type="molecule type" value="Genomic_DNA"/>
</dbReference>
<proteinExistence type="predicted"/>
<reference evidence="2" key="1">
    <citation type="submission" date="2016-10" db="EMBL/GenBank/DDBJ databases">
        <authorList>
            <person name="Jeantristanb JTB J.-T."/>
            <person name="Ricardo R."/>
        </authorList>
    </citation>
    <scope>NUCLEOTIDE SEQUENCE [LARGE SCALE GENOMIC DNA]</scope>
</reference>
<evidence type="ECO:0000313" key="1">
    <source>
        <dbReference type="EMBL" id="SCZ94233.1"/>
    </source>
</evidence>
<dbReference type="Proteomes" id="UP000249723">
    <property type="component" value="Unassembled WGS sequence"/>
</dbReference>
<sequence length="112" mass="12526">MVTPDSTEAPLASPTCSIRLTDLIGTKLTRHLVSLVRVLTTSINCSALGPSLARRSESHALVSVQKAHRWPFLTSREVRLFKLDEKMFKMCTGIFHDLMLNYRISLQSAPTL</sequence>
<dbReference type="AlphaFoldDB" id="A0A2X0LE72"/>
<accession>A0A2X0LE72</accession>
<organism evidence="1 2">
    <name type="scientific">Microbotryum saponariae</name>
    <dbReference type="NCBI Taxonomy" id="289078"/>
    <lineage>
        <taxon>Eukaryota</taxon>
        <taxon>Fungi</taxon>
        <taxon>Dikarya</taxon>
        <taxon>Basidiomycota</taxon>
        <taxon>Pucciniomycotina</taxon>
        <taxon>Microbotryomycetes</taxon>
        <taxon>Microbotryales</taxon>
        <taxon>Microbotryaceae</taxon>
        <taxon>Microbotryum</taxon>
    </lineage>
</organism>
<protein>
    <submittedName>
        <fullName evidence="1">BZ3500_MvSof-1268-A1-R1_Chr12-2g03771 protein</fullName>
    </submittedName>
</protein>
<gene>
    <name evidence="1" type="ORF">BZ3500_MVSOF-1268-A1-R1_CHR12-2G03771</name>
</gene>
<name>A0A2X0LE72_9BASI</name>
<keyword evidence="2" id="KW-1185">Reference proteome</keyword>